<protein>
    <submittedName>
        <fullName evidence="2">Uncharacterized protein</fullName>
    </submittedName>
</protein>
<keyword evidence="1" id="KW-0812">Transmembrane</keyword>
<dbReference type="EnsemblMetazoa" id="G15677.1">
    <property type="protein sequence ID" value="G15677.1:cds"/>
    <property type="gene ID" value="G15677"/>
</dbReference>
<keyword evidence="1" id="KW-0472">Membrane</keyword>
<feature type="transmembrane region" description="Helical" evidence="1">
    <location>
        <begin position="64"/>
        <end position="82"/>
    </location>
</feature>
<dbReference type="Proteomes" id="UP000005408">
    <property type="component" value="Unassembled WGS sequence"/>
</dbReference>
<proteinExistence type="predicted"/>
<keyword evidence="1" id="KW-1133">Transmembrane helix</keyword>
<name>A0A8W8ISL3_MAGGI</name>
<evidence type="ECO:0000313" key="2">
    <source>
        <dbReference type="EnsemblMetazoa" id="G15677.1:cds"/>
    </source>
</evidence>
<sequence length="97" mass="10793">MNSLLSFSSGTTLSLSAVVKDSEELQDTAVMTVIIPESTTAAPTTTTDRHVTFWMDTRNIPWDTVAAILFTGLLLFCVYLIVRYGNFSFFRNCNKMG</sequence>
<dbReference type="AlphaFoldDB" id="A0A8W8ISL3"/>
<reference evidence="2" key="1">
    <citation type="submission" date="2022-08" db="UniProtKB">
        <authorList>
            <consortium name="EnsemblMetazoa"/>
        </authorList>
    </citation>
    <scope>IDENTIFICATION</scope>
    <source>
        <strain evidence="2">05x7-T-G4-1.051#20</strain>
    </source>
</reference>
<evidence type="ECO:0000313" key="3">
    <source>
        <dbReference type="Proteomes" id="UP000005408"/>
    </source>
</evidence>
<keyword evidence="3" id="KW-1185">Reference proteome</keyword>
<accession>A0A8W8ISL3</accession>
<organism evidence="2 3">
    <name type="scientific">Magallana gigas</name>
    <name type="common">Pacific oyster</name>
    <name type="synonym">Crassostrea gigas</name>
    <dbReference type="NCBI Taxonomy" id="29159"/>
    <lineage>
        <taxon>Eukaryota</taxon>
        <taxon>Metazoa</taxon>
        <taxon>Spiralia</taxon>
        <taxon>Lophotrochozoa</taxon>
        <taxon>Mollusca</taxon>
        <taxon>Bivalvia</taxon>
        <taxon>Autobranchia</taxon>
        <taxon>Pteriomorphia</taxon>
        <taxon>Ostreida</taxon>
        <taxon>Ostreoidea</taxon>
        <taxon>Ostreidae</taxon>
        <taxon>Magallana</taxon>
    </lineage>
</organism>
<evidence type="ECO:0000256" key="1">
    <source>
        <dbReference type="SAM" id="Phobius"/>
    </source>
</evidence>